<evidence type="ECO:0000256" key="2">
    <source>
        <dbReference type="ARBA" id="ARBA00022553"/>
    </source>
</evidence>
<evidence type="ECO:0000256" key="3">
    <source>
        <dbReference type="ARBA" id="ARBA00022741"/>
    </source>
</evidence>
<dbReference type="EMBL" id="BAAAQN010000031">
    <property type="protein sequence ID" value="GAA2041497.1"/>
    <property type="molecule type" value="Genomic_DNA"/>
</dbReference>
<sequence>MTAIGIDLGTTNSAVAVHDKQTGGARVLRNGEGQVLTPSVVGVHTTGATGVQTFAVGTPAVNWAFREARDTIFSVKRLMGRDFLDDAVVETNRHMSYDIVPGPGQDPRAHVMLAGQMYSPVQVSTMILEKLAEDAAAHLPEPPTHAVITVPAYFNEAQRVATREAGEKAGLVVKRIIDEPTAAAVAFGVDLREGDKRRVLVFDLGGGTFDISILNATRDAAGRNHLQVLDFSGDNWLGGDDFDLLIVKRIIDWVKETADLDPSHDAKFLYKAKYEAEKAKRQLSQTQVVDIIIPAAYRADGVIVDIDLQLTRAEYEVMIAGLVDTTIGLVRAALDRQKLVPDDISDVLLAGGSTLTPKVYESVEALFGRDKVRRNVDPMECVALGAGILAGTQHGIECGDPACATVNDEKVTECVACHRPLFDARAVGDTNLYEVTGQALGIAAVYGMNGDSFVSIIPRGTPYPVTQPLKRTFEATNGRKIVVPVYEGDDPVASRNQEIGRLDYDLPHEIAARAKVDVEFLYDRNRTLFISVIVPGTDLRHYATLRHDAPREGTEQVTVLTPGEDDEADQMRQLLLHVVEAAERFQLRYQPYVDPSQSVKIQKDLEGARRVLSFPDPDECRTMINALRSHLFESGLASQLYLAESTADRATQEDARKIYSLVAIIRGEFQEGRHKVAEDKARLLRGLITQMSQQTEVPEIRDAADFGGLLKILDS</sequence>
<accession>A0ABN2UW42</accession>
<proteinExistence type="inferred from homology"/>
<organism evidence="8 9">
    <name type="scientific">Catenulispora yoronensis</name>
    <dbReference type="NCBI Taxonomy" id="450799"/>
    <lineage>
        <taxon>Bacteria</taxon>
        <taxon>Bacillati</taxon>
        <taxon>Actinomycetota</taxon>
        <taxon>Actinomycetes</taxon>
        <taxon>Catenulisporales</taxon>
        <taxon>Catenulisporaceae</taxon>
        <taxon>Catenulispora</taxon>
    </lineage>
</organism>
<comment type="similarity">
    <text evidence="1 7">Belongs to the heat shock protein 70 family.</text>
</comment>
<evidence type="ECO:0008006" key="10">
    <source>
        <dbReference type="Google" id="ProtNLM"/>
    </source>
</evidence>
<dbReference type="InterPro" id="IPR043129">
    <property type="entry name" value="ATPase_NBD"/>
</dbReference>
<evidence type="ECO:0000256" key="6">
    <source>
        <dbReference type="ARBA" id="ARBA00023186"/>
    </source>
</evidence>
<keyword evidence="6" id="KW-0143">Chaperone</keyword>
<gene>
    <name evidence="8" type="ORF">GCM10009839_49950</name>
</gene>
<protein>
    <recommendedName>
        <fullName evidence="10">Molecular chaperone DnaK</fullName>
    </recommendedName>
</protein>
<keyword evidence="3 7" id="KW-0547">Nucleotide-binding</keyword>
<dbReference type="InterPro" id="IPR029047">
    <property type="entry name" value="HSP70_peptide-bd_sf"/>
</dbReference>
<dbReference type="PROSITE" id="PS00329">
    <property type="entry name" value="HSP70_2"/>
    <property type="match status" value="1"/>
</dbReference>
<comment type="caution">
    <text evidence="8">The sequence shown here is derived from an EMBL/GenBank/DDBJ whole genome shotgun (WGS) entry which is preliminary data.</text>
</comment>
<dbReference type="Gene3D" id="2.60.34.10">
    <property type="entry name" value="Substrate Binding Domain Of DNAk, Chain A, domain 1"/>
    <property type="match status" value="1"/>
</dbReference>
<evidence type="ECO:0000256" key="4">
    <source>
        <dbReference type="ARBA" id="ARBA00022840"/>
    </source>
</evidence>
<dbReference type="InterPro" id="IPR013126">
    <property type="entry name" value="Hsp_70_fam"/>
</dbReference>
<evidence type="ECO:0000256" key="1">
    <source>
        <dbReference type="ARBA" id="ARBA00007381"/>
    </source>
</evidence>
<name>A0ABN2UW42_9ACTN</name>
<reference evidence="8 9" key="1">
    <citation type="journal article" date="2019" name="Int. J. Syst. Evol. Microbiol.">
        <title>The Global Catalogue of Microorganisms (GCM) 10K type strain sequencing project: providing services to taxonomists for standard genome sequencing and annotation.</title>
        <authorList>
            <consortium name="The Broad Institute Genomics Platform"/>
            <consortium name="The Broad Institute Genome Sequencing Center for Infectious Disease"/>
            <person name="Wu L."/>
            <person name="Ma J."/>
        </authorList>
    </citation>
    <scope>NUCLEOTIDE SEQUENCE [LARGE SCALE GENOMIC DNA]</scope>
    <source>
        <strain evidence="8 9">JCM 16014</strain>
    </source>
</reference>
<dbReference type="Gene3D" id="3.90.640.10">
    <property type="entry name" value="Actin, Chain A, domain 4"/>
    <property type="match status" value="1"/>
</dbReference>
<dbReference type="Proteomes" id="UP001500751">
    <property type="component" value="Unassembled WGS sequence"/>
</dbReference>
<dbReference type="PROSITE" id="PS00297">
    <property type="entry name" value="HSP70_1"/>
    <property type="match status" value="1"/>
</dbReference>
<dbReference type="SUPFAM" id="SSF53067">
    <property type="entry name" value="Actin-like ATPase domain"/>
    <property type="match status" value="2"/>
</dbReference>
<keyword evidence="4 7" id="KW-0067">ATP-binding</keyword>
<keyword evidence="5" id="KW-0346">Stress response</keyword>
<dbReference type="RefSeq" id="WP_344668078.1">
    <property type="nucleotide sequence ID" value="NZ_BAAAQN010000031.1"/>
</dbReference>
<evidence type="ECO:0000313" key="8">
    <source>
        <dbReference type="EMBL" id="GAA2041497.1"/>
    </source>
</evidence>
<evidence type="ECO:0000256" key="7">
    <source>
        <dbReference type="RuleBase" id="RU003322"/>
    </source>
</evidence>
<dbReference type="SUPFAM" id="SSF100920">
    <property type="entry name" value="Heat shock protein 70kD (HSP70), peptide-binding domain"/>
    <property type="match status" value="1"/>
</dbReference>
<dbReference type="Gene3D" id="3.30.420.40">
    <property type="match status" value="2"/>
</dbReference>
<dbReference type="PRINTS" id="PR00301">
    <property type="entry name" value="HEATSHOCK70"/>
</dbReference>
<evidence type="ECO:0000256" key="5">
    <source>
        <dbReference type="ARBA" id="ARBA00023016"/>
    </source>
</evidence>
<dbReference type="PANTHER" id="PTHR19375">
    <property type="entry name" value="HEAT SHOCK PROTEIN 70KDA"/>
    <property type="match status" value="1"/>
</dbReference>
<evidence type="ECO:0000313" key="9">
    <source>
        <dbReference type="Proteomes" id="UP001500751"/>
    </source>
</evidence>
<dbReference type="InterPro" id="IPR018181">
    <property type="entry name" value="Heat_shock_70_CS"/>
</dbReference>
<keyword evidence="9" id="KW-1185">Reference proteome</keyword>
<keyword evidence="2" id="KW-0597">Phosphoprotein</keyword>
<dbReference type="Pfam" id="PF00012">
    <property type="entry name" value="HSP70"/>
    <property type="match status" value="1"/>
</dbReference>